<evidence type="ECO:0000256" key="1">
    <source>
        <dbReference type="ARBA" id="ARBA00023125"/>
    </source>
</evidence>
<protein>
    <submittedName>
        <fullName evidence="7">Transposase</fullName>
    </submittedName>
</protein>
<dbReference type="RefSeq" id="WP_329511985.1">
    <property type="nucleotide sequence ID" value="NZ_BAAAYZ010000297.1"/>
</dbReference>
<feature type="coiled-coil region" evidence="3">
    <location>
        <begin position="143"/>
        <end position="170"/>
    </location>
</feature>
<organism evidence="7 8">
    <name type="scientific">Streptomyces chiangmaiensis</name>
    <dbReference type="NCBI Taxonomy" id="766497"/>
    <lineage>
        <taxon>Bacteria</taxon>
        <taxon>Bacillati</taxon>
        <taxon>Actinomycetota</taxon>
        <taxon>Actinomycetes</taxon>
        <taxon>Kitasatosporales</taxon>
        <taxon>Streptomycetaceae</taxon>
        <taxon>Streptomyces</taxon>
    </lineage>
</organism>
<dbReference type="InterPro" id="IPR025827">
    <property type="entry name" value="Zn_ribbon_recom_dom"/>
</dbReference>
<evidence type="ECO:0000256" key="4">
    <source>
        <dbReference type="SAM" id="MobiDB-lite"/>
    </source>
</evidence>
<keyword evidence="2" id="KW-0233">DNA recombination</keyword>
<keyword evidence="8" id="KW-1185">Reference proteome</keyword>
<dbReference type="PANTHER" id="PTHR30461">
    <property type="entry name" value="DNA-INVERTASE FROM LAMBDOID PROPHAGE"/>
    <property type="match status" value="1"/>
</dbReference>
<keyword evidence="3" id="KW-0175">Coiled coil</keyword>
<dbReference type="InterPro" id="IPR025161">
    <property type="entry name" value="IS402-like_dom"/>
</dbReference>
<evidence type="ECO:0000256" key="3">
    <source>
        <dbReference type="SAM" id="Coils"/>
    </source>
</evidence>
<feature type="region of interest" description="Disordered" evidence="4">
    <location>
        <begin position="31"/>
        <end position="52"/>
    </location>
</feature>
<feature type="domain" description="Recombinase zinc beta ribbon" evidence="6">
    <location>
        <begin position="11"/>
        <end position="73"/>
    </location>
</feature>
<dbReference type="Pfam" id="PF13408">
    <property type="entry name" value="Zn_ribbon_recom"/>
    <property type="match status" value="1"/>
</dbReference>
<comment type="caution">
    <text evidence="7">The sequence shown here is derived from an EMBL/GenBank/DDBJ whole genome shotgun (WGS) entry which is preliminary data.</text>
</comment>
<feature type="domain" description="Insertion element IS402-like" evidence="5">
    <location>
        <begin position="238"/>
        <end position="304"/>
    </location>
</feature>
<evidence type="ECO:0000313" key="7">
    <source>
        <dbReference type="EMBL" id="MED7827609.1"/>
    </source>
</evidence>
<dbReference type="PANTHER" id="PTHR30461:SF2">
    <property type="entry name" value="SERINE RECOMBINASE PINE-RELATED"/>
    <property type="match status" value="1"/>
</dbReference>
<dbReference type="EMBL" id="JAYWVC010000250">
    <property type="protein sequence ID" value="MED7827609.1"/>
    <property type="molecule type" value="Genomic_DNA"/>
</dbReference>
<proteinExistence type="predicted"/>
<keyword evidence="1" id="KW-0238">DNA-binding</keyword>
<dbReference type="InterPro" id="IPR050639">
    <property type="entry name" value="SSR_resolvase"/>
</dbReference>
<sequence>MATRRNCATYPLSGRVTGLCENTYTGISRESTNSGGRQYRCSGGNSNRPAGKESCGCSYVDAQALEDHVWEEVVKLIGDGRRLEELAAEWIGLSEGDKEANIERISDLDRQIGELNEAITAVTVATAKRTRSAEAIAAATAPLGEELQQLERLRDEAAQWLSEMEDADRRGRDLRDLAKLARSSFRHMEPVQQAEILDLLEVRVTFTGPVPKELKTGTPCPVRAWYEAAGLEVPAAVLSDSDWRTVAPLLPQRPGDAIRRSVNAIFYKARTGMSWPEIISELGVTKTSADHFRRWSSDGTWKRVNEALTHTTRVPAWAPELLPPMTIEGRVDPRMMLSAAEPSRTGCR</sequence>
<accession>A0ABU7FU61</accession>
<evidence type="ECO:0000259" key="6">
    <source>
        <dbReference type="Pfam" id="PF13408"/>
    </source>
</evidence>
<gene>
    <name evidence="7" type="ORF">VXC91_38405</name>
</gene>
<name>A0ABU7FU61_9ACTN</name>
<evidence type="ECO:0000313" key="8">
    <source>
        <dbReference type="Proteomes" id="UP001333996"/>
    </source>
</evidence>
<reference evidence="7" key="1">
    <citation type="submission" date="2024-01" db="EMBL/GenBank/DDBJ databases">
        <title>First draft genome sequence data of TA4-1, the type strain of Gram-positive actinobacterium Streptomyces chiangmaiensis.</title>
        <authorList>
            <person name="Yasawong M."/>
            <person name="Nantapong N."/>
        </authorList>
    </citation>
    <scope>NUCLEOTIDE SEQUENCE</scope>
    <source>
        <strain evidence="7">TA4-1</strain>
    </source>
</reference>
<dbReference type="Pfam" id="PF13340">
    <property type="entry name" value="DUF4096"/>
    <property type="match status" value="1"/>
</dbReference>
<evidence type="ECO:0000259" key="5">
    <source>
        <dbReference type="Pfam" id="PF13340"/>
    </source>
</evidence>
<evidence type="ECO:0000256" key="2">
    <source>
        <dbReference type="ARBA" id="ARBA00023172"/>
    </source>
</evidence>
<dbReference type="Proteomes" id="UP001333996">
    <property type="component" value="Unassembled WGS sequence"/>
</dbReference>